<evidence type="ECO:0000256" key="19">
    <source>
        <dbReference type="SAM" id="Phobius"/>
    </source>
</evidence>
<feature type="transmembrane region" description="Helical" evidence="19">
    <location>
        <begin position="25"/>
        <end position="44"/>
    </location>
</feature>
<feature type="active site" description="Proton acceptor" evidence="15">
    <location>
        <position position="63"/>
    </location>
</feature>
<comment type="cofactor">
    <cofactor evidence="18">
        <name>Mg(2+)</name>
        <dbReference type="ChEBI" id="CHEBI:18420"/>
    </cofactor>
    <text evidence="18">Mn(2+), Zn(2+), Cd(2+) and Co(2+) support activity to lesser extents.</text>
</comment>
<keyword evidence="4" id="KW-0444">Lipid biosynthesis</keyword>
<feature type="binding site" evidence="17">
    <location>
        <begin position="88"/>
        <end position="89"/>
    </location>
    <ligand>
        <name>ATP</name>
        <dbReference type="ChEBI" id="CHEBI:30616"/>
    </ligand>
</feature>
<dbReference type="InterPro" id="IPR033717">
    <property type="entry name" value="UDPK"/>
</dbReference>
<keyword evidence="10 19" id="KW-1133">Transmembrane helix</keyword>
<protein>
    <recommendedName>
        <fullName evidence="22">Diacylglycerol kinase</fullName>
    </recommendedName>
</protein>
<dbReference type="Pfam" id="PF01219">
    <property type="entry name" value="DAGK_prokar"/>
    <property type="match status" value="1"/>
</dbReference>
<dbReference type="PANTHER" id="PTHR34299">
    <property type="entry name" value="DIACYLGLYCEROL KINASE"/>
    <property type="match status" value="1"/>
</dbReference>
<evidence type="ECO:0000256" key="7">
    <source>
        <dbReference type="ARBA" id="ARBA00022741"/>
    </source>
</evidence>
<evidence type="ECO:0000256" key="5">
    <source>
        <dbReference type="ARBA" id="ARBA00022679"/>
    </source>
</evidence>
<evidence type="ECO:0000256" key="12">
    <source>
        <dbReference type="ARBA" id="ARBA00023136"/>
    </source>
</evidence>
<evidence type="ECO:0000256" key="10">
    <source>
        <dbReference type="ARBA" id="ARBA00022989"/>
    </source>
</evidence>
<keyword evidence="5" id="KW-0808">Transferase</keyword>
<evidence type="ECO:0000256" key="8">
    <source>
        <dbReference type="ARBA" id="ARBA00022777"/>
    </source>
</evidence>
<evidence type="ECO:0000256" key="3">
    <source>
        <dbReference type="ARBA" id="ARBA00022475"/>
    </source>
</evidence>
<feature type="binding site" evidence="16">
    <location>
        <position position="63"/>
    </location>
    <ligand>
        <name>substrate</name>
    </ligand>
</feature>
<keyword evidence="9 17" id="KW-0067">ATP-binding</keyword>
<dbReference type="GO" id="GO:0046872">
    <property type="term" value="F:metal ion binding"/>
    <property type="evidence" value="ECO:0007669"/>
    <property type="project" value="UniProtKB-KW"/>
</dbReference>
<organism evidence="20 21">
    <name type="scientific">Candidatus Roizmanbacteria bacterium RIFCSPHIGHO2_01_FULL_39_12c</name>
    <dbReference type="NCBI Taxonomy" id="1802031"/>
    <lineage>
        <taxon>Bacteria</taxon>
        <taxon>Candidatus Roizmaniibacteriota</taxon>
    </lineage>
</organism>
<dbReference type="Proteomes" id="UP000177208">
    <property type="component" value="Unassembled WGS sequence"/>
</dbReference>
<feature type="transmembrane region" description="Helical" evidence="19">
    <location>
        <begin position="90"/>
        <end position="115"/>
    </location>
</feature>
<feature type="transmembrane region" description="Helical" evidence="19">
    <location>
        <begin position="50"/>
        <end position="69"/>
    </location>
</feature>
<evidence type="ECO:0000256" key="17">
    <source>
        <dbReference type="PIRSR" id="PIRSR600829-3"/>
    </source>
</evidence>
<dbReference type="GO" id="GO:0005886">
    <property type="term" value="C:plasma membrane"/>
    <property type="evidence" value="ECO:0007669"/>
    <property type="project" value="UniProtKB-SubCell"/>
</dbReference>
<dbReference type="InterPro" id="IPR000829">
    <property type="entry name" value="DAGK"/>
</dbReference>
<reference evidence="20 21" key="1">
    <citation type="journal article" date="2016" name="Nat. Commun.">
        <title>Thousands of microbial genomes shed light on interconnected biogeochemical processes in an aquifer system.</title>
        <authorList>
            <person name="Anantharaman K."/>
            <person name="Brown C.T."/>
            <person name="Hug L.A."/>
            <person name="Sharon I."/>
            <person name="Castelle C.J."/>
            <person name="Probst A.J."/>
            <person name="Thomas B.C."/>
            <person name="Singh A."/>
            <person name="Wilkins M.J."/>
            <person name="Karaoz U."/>
            <person name="Brodie E.L."/>
            <person name="Williams K.H."/>
            <person name="Hubbard S.S."/>
            <person name="Banfield J.F."/>
        </authorList>
    </citation>
    <scope>NUCLEOTIDE SEQUENCE [LARGE SCALE GENOMIC DNA]</scope>
</reference>
<dbReference type="CDD" id="cd14265">
    <property type="entry name" value="UDPK_IM_like"/>
    <property type="match status" value="1"/>
</dbReference>
<keyword evidence="12 19" id="KW-0472">Membrane</keyword>
<keyword evidence="14" id="KW-1208">Phospholipid metabolism</keyword>
<keyword evidence="11" id="KW-0443">Lipid metabolism</keyword>
<comment type="caution">
    <text evidence="20">The sequence shown here is derived from an EMBL/GenBank/DDBJ whole genome shotgun (WGS) entry which is preliminary data.</text>
</comment>
<keyword evidence="18" id="KW-0460">Magnesium</keyword>
<dbReference type="GO" id="GO:0005524">
    <property type="term" value="F:ATP binding"/>
    <property type="evidence" value="ECO:0007669"/>
    <property type="project" value="UniProtKB-KW"/>
</dbReference>
<evidence type="ECO:0000313" key="21">
    <source>
        <dbReference type="Proteomes" id="UP000177208"/>
    </source>
</evidence>
<keyword evidence="6 19" id="KW-0812">Transmembrane</keyword>
<dbReference type="EMBL" id="MFZG01000009">
    <property type="protein sequence ID" value="OGK17387.1"/>
    <property type="molecule type" value="Genomic_DNA"/>
</dbReference>
<evidence type="ECO:0000256" key="4">
    <source>
        <dbReference type="ARBA" id="ARBA00022516"/>
    </source>
</evidence>
<keyword evidence="7 17" id="KW-0547">Nucleotide-binding</keyword>
<evidence type="ECO:0000256" key="18">
    <source>
        <dbReference type="PIRSR" id="PIRSR600829-4"/>
    </source>
</evidence>
<dbReference type="AlphaFoldDB" id="A0A1F7GEQ8"/>
<accession>A0A1F7GEQ8</accession>
<dbReference type="InterPro" id="IPR036945">
    <property type="entry name" value="DAGK_sf"/>
</dbReference>
<dbReference type="Gene3D" id="1.10.287.3610">
    <property type="match status" value="1"/>
</dbReference>
<evidence type="ECO:0000256" key="15">
    <source>
        <dbReference type="PIRSR" id="PIRSR600829-1"/>
    </source>
</evidence>
<comment type="subcellular location">
    <subcellularLocation>
        <location evidence="1">Cell membrane</location>
        <topology evidence="1">Multi-pass membrane protein</topology>
    </subcellularLocation>
</comment>
<evidence type="ECO:0000313" key="20">
    <source>
        <dbReference type="EMBL" id="OGK17387.1"/>
    </source>
</evidence>
<evidence type="ECO:0000256" key="1">
    <source>
        <dbReference type="ARBA" id="ARBA00004651"/>
    </source>
</evidence>
<keyword evidence="13" id="KW-0594">Phospholipid biosynthesis</keyword>
<evidence type="ECO:0000256" key="6">
    <source>
        <dbReference type="ARBA" id="ARBA00022692"/>
    </source>
</evidence>
<evidence type="ECO:0000256" key="16">
    <source>
        <dbReference type="PIRSR" id="PIRSR600829-2"/>
    </source>
</evidence>
<dbReference type="PANTHER" id="PTHR34299:SF1">
    <property type="entry name" value="DIACYLGLYCEROL KINASE"/>
    <property type="match status" value="1"/>
</dbReference>
<proteinExistence type="inferred from homology"/>
<keyword evidence="18" id="KW-0479">Metal-binding</keyword>
<feature type="binding site" evidence="18">
    <location>
        <position position="70"/>
    </location>
    <ligand>
        <name>a divalent metal cation</name>
        <dbReference type="ChEBI" id="CHEBI:60240"/>
    </ligand>
</feature>
<comment type="similarity">
    <text evidence="2">Belongs to the bacterial diacylglycerol kinase family.</text>
</comment>
<evidence type="ECO:0000256" key="2">
    <source>
        <dbReference type="ARBA" id="ARBA00005967"/>
    </source>
</evidence>
<feature type="binding site" evidence="17">
    <location>
        <position position="70"/>
    </location>
    <ligand>
        <name>ATP</name>
        <dbReference type="ChEBI" id="CHEBI:30616"/>
    </ligand>
</feature>
<evidence type="ECO:0000256" key="13">
    <source>
        <dbReference type="ARBA" id="ARBA00023209"/>
    </source>
</evidence>
<evidence type="ECO:0000256" key="9">
    <source>
        <dbReference type="ARBA" id="ARBA00022840"/>
    </source>
</evidence>
<dbReference type="GO" id="GO:0016301">
    <property type="term" value="F:kinase activity"/>
    <property type="evidence" value="ECO:0007669"/>
    <property type="project" value="UniProtKB-KW"/>
</dbReference>
<evidence type="ECO:0008006" key="22">
    <source>
        <dbReference type="Google" id="ProtNLM"/>
    </source>
</evidence>
<evidence type="ECO:0000256" key="11">
    <source>
        <dbReference type="ARBA" id="ARBA00023098"/>
    </source>
</evidence>
<name>A0A1F7GEQ8_9BACT</name>
<sequence length="122" mass="13583">MKKQFYSFKNAVNGLFWAVKTQLNFRVHLFLSSLAIVAGLVLNISQLEFLIVFILIGIGLAIELLNTSIEEAIDAIHKNWSDEIKIAKDTSAAAMLIFAVSAAIIACLIFIPRVIKLLNFNF</sequence>
<keyword evidence="3" id="KW-1003">Cell membrane</keyword>
<evidence type="ECO:0000256" key="14">
    <source>
        <dbReference type="ARBA" id="ARBA00023264"/>
    </source>
</evidence>
<keyword evidence="8" id="KW-0418">Kinase</keyword>
<dbReference type="GO" id="GO:0008654">
    <property type="term" value="P:phospholipid biosynthetic process"/>
    <property type="evidence" value="ECO:0007669"/>
    <property type="project" value="UniProtKB-KW"/>
</dbReference>
<gene>
    <name evidence="20" type="ORF">A2774_03920</name>
</gene>